<evidence type="ECO:0000313" key="3">
    <source>
        <dbReference type="Proteomes" id="UP001596222"/>
    </source>
</evidence>
<dbReference type="InterPro" id="IPR049975">
    <property type="entry name" value="SAV_915-like_dom"/>
</dbReference>
<evidence type="ECO:0000256" key="1">
    <source>
        <dbReference type="SAM" id="MobiDB-lite"/>
    </source>
</evidence>
<keyword evidence="3" id="KW-1185">Reference proteome</keyword>
<feature type="region of interest" description="Disordered" evidence="1">
    <location>
        <begin position="1"/>
        <end position="46"/>
    </location>
</feature>
<proteinExistence type="predicted"/>
<sequence length="136" mass="13780">MHLSRTPAEAAAVAAASGTAAAESPQAGDGEPAEPSHPAGHAPEQPLYVPVRPCACGFALRVFRSPLGTRTAVAFTTERRLSSVLGPDQPSIRLALPAVRALATPLGVATISIDPQLTAPAVRPDPAEPPLTALPG</sequence>
<protein>
    <submittedName>
        <fullName evidence="2">SAV_915 family protein</fullName>
    </submittedName>
</protein>
<name>A0ABW0A2Y2_9ACTN</name>
<organism evidence="2 3">
    <name type="scientific">Streptomyces aureoversilis</name>
    <dbReference type="NCBI Taxonomy" id="67277"/>
    <lineage>
        <taxon>Bacteria</taxon>
        <taxon>Bacillati</taxon>
        <taxon>Actinomycetota</taxon>
        <taxon>Actinomycetes</taxon>
        <taxon>Kitasatosporales</taxon>
        <taxon>Streptomycetaceae</taxon>
        <taxon>Streptomyces</taxon>
    </lineage>
</organism>
<gene>
    <name evidence="2" type="ORF">ACFPP6_20770</name>
</gene>
<dbReference type="EMBL" id="JBHSKJ010000011">
    <property type="protein sequence ID" value="MFC5147110.1"/>
    <property type="molecule type" value="Genomic_DNA"/>
</dbReference>
<dbReference type="RefSeq" id="WP_382044433.1">
    <property type="nucleotide sequence ID" value="NZ_JBHSKJ010000011.1"/>
</dbReference>
<feature type="compositionally biased region" description="Low complexity" evidence="1">
    <location>
        <begin position="1"/>
        <end position="27"/>
    </location>
</feature>
<accession>A0ABW0A2Y2</accession>
<dbReference type="NCBIfam" id="NF042914">
    <property type="entry name" value="SAV915_dom"/>
    <property type="match status" value="1"/>
</dbReference>
<evidence type="ECO:0000313" key="2">
    <source>
        <dbReference type="EMBL" id="MFC5147110.1"/>
    </source>
</evidence>
<comment type="caution">
    <text evidence="2">The sequence shown here is derived from an EMBL/GenBank/DDBJ whole genome shotgun (WGS) entry which is preliminary data.</text>
</comment>
<dbReference type="Proteomes" id="UP001596222">
    <property type="component" value="Unassembled WGS sequence"/>
</dbReference>
<reference evidence="3" key="1">
    <citation type="journal article" date="2019" name="Int. J. Syst. Evol. Microbiol.">
        <title>The Global Catalogue of Microorganisms (GCM) 10K type strain sequencing project: providing services to taxonomists for standard genome sequencing and annotation.</title>
        <authorList>
            <consortium name="The Broad Institute Genomics Platform"/>
            <consortium name="The Broad Institute Genome Sequencing Center for Infectious Disease"/>
            <person name="Wu L."/>
            <person name="Ma J."/>
        </authorList>
    </citation>
    <scope>NUCLEOTIDE SEQUENCE [LARGE SCALE GENOMIC DNA]</scope>
    <source>
        <strain evidence="3">CGMCC 4.1641</strain>
    </source>
</reference>